<dbReference type="FunFam" id="3.30.70.270:FF:000001">
    <property type="entry name" value="Diguanylate cyclase domain protein"/>
    <property type="match status" value="1"/>
</dbReference>
<dbReference type="Gene3D" id="3.30.70.270">
    <property type="match status" value="1"/>
</dbReference>
<sequence length="539" mass="60606">MNSRKIFLVLTLLILLSDLIFVGINYYASRHALNLTLDSNGRNLKHAYQLTLELVYENMLQISTYIASQQNVQQLFLAGKQAVAQEGGGAGRALAADVRERLYRSLIPSWSPLMEEYGARQLHFHLGPGSLSFLRVHKPKKFGDRMDDVRHIIVDSFKHKQAKVGFEIGRIYAGLRGVTPVWSTAGSDAPELIGVLEVGSSYQTVLDKINQQTGVEMMVLLNQEKVHMAMWPESIRKQIVKLSSESSCYIEAISNPIVSEVLGNCEVLEPYKHELRTFTLSHGDRFYGITHFPLHDYRSQAAGETQQVGMVVMLMDVSEAVLANKHQLKLNLVYAVVGFAVIEMLLYLVIVYGSRRVHSLIDQQTDEIHRLKEFYKHRSERDSLTALYNHRYFNERLLQEMSRTRRSTARLSLLMCDLDNFKAINDRFGHLAGDAVLQQVAAIIQQLVRQSDLAGRYGGEEFIIALPETALQDAVGIAQRLVQHIADLALDELDGQQVTASVGAAMWDGQQNLNELIQNADSALYNAKQKGKNQVVSLP</sequence>
<evidence type="ECO:0000313" key="7">
    <source>
        <dbReference type="Proteomes" id="UP000886687"/>
    </source>
</evidence>
<keyword evidence="4" id="KW-0812">Transmembrane</keyword>
<dbReference type="Proteomes" id="UP000886687">
    <property type="component" value="Unassembled WGS sequence"/>
</dbReference>
<dbReference type="PROSITE" id="PS50887">
    <property type="entry name" value="GGDEF"/>
    <property type="match status" value="1"/>
</dbReference>
<feature type="transmembrane region" description="Helical" evidence="4">
    <location>
        <begin position="332"/>
        <end position="353"/>
    </location>
</feature>
<comment type="catalytic activity">
    <reaction evidence="3">
        <text>2 GTP = 3',3'-c-di-GMP + 2 diphosphate</text>
        <dbReference type="Rhea" id="RHEA:24898"/>
        <dbReference type="ChEBI" id="CHEBI:33019"/>
        <dbReference type="ChEBI" id="CHEBI:37565"/>
        <dbReference type="ChEBI" id="CHEBI:58805"/>
        <dbReference type="EC" id="2.7.7.65"/>
    </reaction>
</comment>
<protein>
    <recommendedName>
        <fullName evidence="2">diguanylate cyclase</fullName>
        <ecNumber evidence="2">2.7.7.65</ecNumber>
    </recommendedName>
</protein>
<reference evidence="6" key="1">
    <citation type="journal article" date="2021" name="Proc. Natl. Acad. Sci. U.S.A.">
        <title>Global biogeography of chemosynthetic symbionts reveals both localized and globally distributed symbiont groups. .</title>
        <authorList>
            <person name="Osvatic J.T."/>
            <person name="Wilkins L.G.E."/>
            <person name="Leibrecht L."/>
            <person name="Leray M."/>
            <person name="Zauner S."/>
            <person name="Polzin J."/>
            <person name="Camacho Y."/>
            <person name="Gros O."/>
            <person name="van Gils J.A."/>
            <person name="Eisen J.A."/>
            <person name="Petersen J.M."/>
            <person name="Yuen B."/>
        </authorList>
    </citation>
    <scope>NUCLEOTIDE SEQUENCE</scope>
    <source>
        <strain evidence="6">MAGL173</strain>
    </source>
</reference>
<feature type="domain" description="GGDEF" evidence="5">
    <location>
        <begin position="409"/>
        <end position="539"/>
    </location>
</feature>
<dbReference type="EC" id="2.7.7.65" evidence="2"/>
<gene>
    <name evidence="6" type="ORF">JAZ04_05605</name>
</gene>
<dbReference type="InterPro" id="IPR029787">
    <property type="entry name" value="Nucleotide_cyclase"/>
</dbReference>
<dbReference type="PANTHER" id="PTHR45138:SF9">
    <property type="entry name" value="DIGUANYLATE CYCLASE DGCM-RELATED"/>
    <property type="match status" value="1"/>
</dbReference>
<dbReference type="GO" id="GO:0052621">
    <property type="term" value="F:diguanylate cyclase activity"/>
    <property type="evidence" value="ECO:0007669"/>
    <property type="project" value="UniProtKB-EC"/>
</dbReference>
<dbReference type="GO" id="GO:0043709">
    <property type="term" value="P:cell adhesion involved in single-species biofilm formation"/>
    <property type="evidence" value="ECO:0007669"/>
    <property type="project" value="TreeGrafter"/>
</dbReference>
<evidence type="ECO:0000256" key="1">
    <source>
        <dbReference type="ARBA" id="ARBA00001946"/>
    </source>
</evidence>
<dbReference type="InterPro" id="IPR000160">
    <property type="entry name" value="GGDEF_dom"/>
</dbReference>
<keyword evidence="6" id="KW-0808">Transferase</keyword>
<comment type="caution">
    <text evidence="6">The sequence shown here is derived from an EMBL/GenBank/DDBJ whole genome shotgun (WGS) entry which is preliminary data.</text>
</comment>
<dbReference type="SMART" id="SM00267">
    <property type="entry name" value="GGDEF"/>
    <property type="match status" value="1"/>
</dbReference>
<dbReference type="GO" id="GO:1902201">
    <property type="term" value="P:negative regulation of bacterial-type flagellum-dependent cell motility"/>
    <property type="evidence" value="ECO:0007669"/>
    <property type="project" value="TreeGrafter"/>
</dbReference>
<accession>A0A9E4K3D2</accession>
<dbReference type="SUPFAM" id="SSF55073">
    <property type="entry name" value="Nucleotide cyclase"/>
    <property type="match status" value="1"/>
</dbReference>
<organism evidence="6 7">
    <name type="scientific">Candidatus Thiodiazotropha lotti</name>
    <dbReference type="NCBI Taxonomy" id="2792787"/>
    <lineage>
        <taxon>Bacteria</taxon>
        <taxon>Pseudomonadati</taxon>
        <taxon>Pseudomonadota</taxon>
        <taxon>Gammaproteobacteria</taxon>
        <taxon>Chromatiales</taxon>
        <taxon>Sedimenticolaceae</taxon>
        <taxon>Candidatus Thiodiazotropha</taxon>
    </lineage>
</organism>
<evidence type="ECO:0000256" key="2">
    <source>
        <dbReference type="ARBA" id="ARBA00012528"/>
    </source>
</evidence>
<dbReference type="AlphaFoldDB" id="A0A9E4K3D2"/>
<dbReference type="InterPro" id="IPR050469">
    <property type="entry name" value="Diguanylate_Cyclase"/>
</dbReference>
<dbReference type="EMBL" id="JAEPDI010000002">
    <property type="protein sequence ID" value="MCG7938323.1"/>
    <property type="molecule type" value="Genomic_DNA"/>
</dbReference>
<keyword evidence="4" id="KW-1133">Transmembrane helix</keyword>
<proteinExistence type="predicted"/>
<keyword evidence="6" id="KW-0548">Nucleotidyltransferase</keyword>
<dbReference type="Pfam" id="PF00990">
    <property type="entry name" value="GGDEF"/>
    <property type="match status" value="1"/>
</dbReference>
<dbReference type="InterPro" id="IPR029151">
    <property type="entry name" value="Sensor-like_sf"/>
</dbReference>
<keyword evidence="4" id="KW-0472">Membrane</keyword>
<name>A0A9E4K3D2_9GAMM</name>
<dbReference type="InterPro" id="IPR043128">
    <property type="entry name" value="Rev_trsase/Diguanyl_cyclase"/>
</dbReference>
<dbReference type="CDD" id="cd01949">
    <property type="entry name" value="GGDEF"/>
    <property type="match status" value="1"/>
</dbReference>
<dbReference type="Pfam" id="PF14827">
    <property type="entry name" value="dCache_3"/>
    <property type="match status" value="1"/>
</dbReference>
<evidence type="ECO:0000259" key="5">
    <source>
        <dbReference type="PROSITE" id="PS50887"/>
    </source>
</evidence>
<dbReference type="SUPFAM" id="SSF103190">
    <property type="entry name" value="Sensory domain-like"/>
    <property type="match status" value="1"/>
</dbReference>
<evidence type="ECO:0000313" key="6">
    <source>
        <dbReference type="EMBL" id="MCG7938323.1"/>
    </source>
</evidence>
<comment type="cofactor">
    <cofactor evidence="1">
        <name>Mg(2+)</name>
        <dbReference type="ChEBI" id="CHEBI:18420"/>
    </cofactor>
</comment>
<dbReference type="PANTHER" id="PTHR45138">
    <property type="entry name" value="REGULATORY COMPONENTS OF SENSORY TRANSDUCTION SYSTEM"/>
    <property type="match status" value="1"/>
</dbReference>
<dbReference type="NCBIfam" id="TIGR00254">
    <property type="entry name" value="GGDEF"/>
    <property type="match status" value="1"/>
</dbReference>
<dbReference type="GO" id="GO:0005886">
    <property type="term" value="C:plasma membrane"/>
    <property type="evidence" value="ECO:0007669"/>
    <property type="project" value="TreeGrafter"/>
</dbReference>
<evidence type="ECO:0000256" key="3">
    <source>
        <dbReference type="ARBA" id="ARBA00034247"/>
    </source>
</evidence>
<dbReference type="InterPro" id="IPR029150">
    <property type="entry name" value="dCache_3"/>
</dbReference>
<evidence type="ECO:0000256" key="4">
    <source>
        <dbReference type="SAM" id="Phobius"/>
    </source>
</evidence>